<feature type="non-terminal residue" evidence="1">
    <location>
        <position position="1"/>
    </location>
</feature>
<reference evidence="1" key="1">
    <citation type="submission" date="2018-05" db="EMBL/GenBank/DDBJ databases">
        <authorList>
            <person name="Lanie J.A."/>
            <person name="Ng W.-L."/>
            <person name="Kazmierczak K.M."/>
            <person name="Andrzejewski T.M."/>
            <person name="Davidsen T.M."/>
            <person name="Wayne K.J."/>
            <person name="Tettelin H."/>
            <person name="Glass J.I."/>
            <person name="Rusch D."/>
            <person name="Podicherti R."/>
            <person name="Tsui H.-C.T."/>
            <person name="Winkler M.E."/>
        </authorList>
    </citation>
    <scope>NUCLEOTIDE SEQUENCE</scope>
</reference>
<dbReference type="EMBL" id="UINC01018171">
    <property type="protein sequence ID" value="SVA76071.1"/>
    <property type="molecule type" value="Genomic_DNA"/>
</dbReference>
<protein>
    <recommendedName>
        <fullName evidence="2">Fibronectin type-III domain-containing protein</fullName>
    </recommendedName>
</protein>
<evidence type="ECO:0008006" key="2">
    <source>
        <dbReference type="Google" id="ProtNLM"/>
    </source>
</evidence>
<dbReference type="AlphaFoldDB" id="A0A381YHM8"/>
<name>A0A381YHM8_9ZZZZ</name>
<gene>
    <name evidence="1" type="ORF">METZ01_LOCUS128925</name>
</gene>
<sequence>VIQSLHTFCFSKLRLTITALLLLFIQSALSQSAPDVFDKYTSVGQLGLTVTNFGVLGNGWNRINGRILPSSQYKQHTENLREQVEHFSSAGLWIGGIVNGERRVSTAIVDGVFESGQEGFEFIATSGMEIKSSISSTSQDSMAQFYSPYAVSHQDLITDFKDFGENPSDNFGIPNHTPLGVSIHLEAYAWNFTYADAFVLLNYTITNQSEETIENIYTGIWTDASVANMNYTNRYEPGGGFTWYDNLDGFDRSVDGGGFTRDLSYQYDLDGDAGWAESYIGLKVLGSTVPRPYLRSNHNQWVWTTSTNTDYPDFGMPLNDSERYKQLSTSVRRGSGEAFTEAGYPSNANSWLFMLSTGPLGTEPISADSSKWQLSPGESVNVIFATVAARWNGGGEDSHNRRANFHVNADWAQRAFDGEDKNRNNYLDEGEDIDYDGEIDRYILPAPPPVPNMTVDVGDQTVTVYWADNAEDFIDPISRQKDFEGYRVYGARKTAGGETAEFTLLAEFDQSDSTFRHIGYNTGFDAVRITNDFGEPDSIEIEGNAYHYRFTNNNVKNGWLNYYSVTAYDRGDPEANLGSLESSPYANRVYVYPGAKTVTNNWTLEPGVYPNPYQGQAVWEGYGSRERMIWFTNLPRMAEIRIFTLAGDLVDVLQHDSPIYAGADIQNIDQYKSPNFGGGEHAWDLITQHDQALASGLYLFTVENQDEKSSSFGQVKEGKFLVIK</sequence>
<organism evidence="1">
    <name type="scientific">marine metagenome</name>
    <dbReference type="NCBI Taxonomy" id="408172"/>
    <lineage>
        <taxon>unclassified sequences</taxon>
        <taxon>metagenomes</taxon>
        <taxon>ecological metagenomes</taxon>
    </lineage>
</organism>
<proteinExistence type="predicted"/>
<accession>A0A381YHM8</accession>
<evidence type="ECO:0000313" key="1">
    <source>
        <dbReference type="EMBL" id="SVA76071.1"/>
    </source>
</evidence>